<dbReference type="OMA" id="LEAPNTW"/>
<reference evidence="3 4" key="1">
    <citation type="submission" date="2019-11" db="EMBL/GenBank/DDBJ databases">
        <title>Strigops habroptila (kakapo) genome, bStrHab1, primary haplotype, v2.</title>
        <authorList>
            <person name="Jarvis E.D."/>
            <person name="Howard J."/>
            <person name="Rhie A."/>
            <person name="Phillippy A."/>
            <person name="Korlach J."/>
            <person name="Digby A."/>
            <person name="Iorns D."/>
            <person name="Eason D."/>
            <person name="Robertson B."/>
            <person name="Raemaekers T."/>
            <person name="Howe K."/>
            <person name="Lewin H."/>
            <person name="Damas J."/>
            <person name="Hastie A."/>
            <person name="Tracey A."/>
            <person name="Chow W."/>
            <person name="Fedrigo O."/>
        </authorList>
    </citation>
    <scope>NUCLEOTIDE SEQUENCE [LARGE SCALE GENOMIC DNA]</scope>
</reference>
<keyword evidence="1" id="KW-1133">Transmembrane helix</keyword>
<dbReference type="AlphaFoldDB" id="A0A672TEV5"/>
<keyword evidence="1" id="KW-0472">Membrane</keyword>
<dbReference type="PANTHER" id="PTHR10424:SF68">
    <property type="entry name" value="ENDOGENOUS RETROVIRUS GROUP 3 MEMBER 1 ENV POLYPROTEIN"/>
    <property type="match status" value="1"/>
</dbReference>
<keyword evidence="1" id="KW-0812">Transmembrane</keyword>
<dbReference type="SUPFAM" id="SSF58069">
    <property type="entry name" value="Virus ectodomain"/>
    <property type="match status" value="1"/>
</dbReference>
<dbReference type="InParanoid" id="A0A672TEV5"/>
<sequence length="705" mass="79702">MNPTGPLLVLASLLGTFKCVTNNNCTECVVTTRQGRVTSQTLVYHTIYECKGTISGYCIHNQTRYGLCKERENKTVCFDPKELPYQYWIELKMGGKGVNWNPSSSISLGTSSPVSTLNSPVSMTFDVCKAIDRDPDTGGCGDIGWRRYYSNLTKYICMPQPGNPNCHPQLGYHLCGCGWDCACWATERWGYEYHCPGLDAEIQNIPSKSNCGPYECVLLNLTIKNLGGWKNKNIKEFGIKIWASGKDPGAIIKVEIKERIKKAIQHHLLFNSFYHEMETGVQYEIPTVAKNLFVNLAKNIAKALNVTNCYVCGGTNQGERWPWEAMESNISDPVIWKNRKENNRRQQWILQTSIIGKSCWQNLEECGKPVGNLVCEGGYIWNKTKQDWEKWGEPLEMNLQFKNWTNGTDISKGWPTPDGHYWICGKIAFAFLPRNWTGSCILGTIRPSFFLLPISRGERLGVLVYTETDELRRNRYKRELQIGNWKDNEWPPERIIAYYDPATWAEDGSWGYRTPIYMLNRIIRLQAVVEIVVNKTGDALGLIAKQNTKMRTAIYQNRLALDYLLAQEGGVCGKFNLSNCCLQIDDEGKAISELVREMKKIVHVRVQTWNGINLGGLGNWGQLFSGDWITKLGIIMLGIVGGLIIIIPCLFPCIMKLVQAGIQNMQFTPVSVEKDAQTPLMLFKVKTTPILSAAEEAARRLEGKT</sequence>
<feature type="chain" id="PRO_5025675863" description="Envelope glycoprotein" evidence="2">
    <location>
        <begin position="23"/>
        <end position="705"/>
    </location>
</feature>
<evidence type="ECO:0008006" key="5">
    <source>
        <dbReference type="Google" id="ProtNLM"/>
    </source>
</evidence>
<keyword evidence="4" id="KW-1185">Reference proteome</keyword>
<protein>
    <recommendedName>
        <fullName evidence="5">Envelope glycoprotein</fullName>
    </recommendedName>
</protein>
<dbReference type="CDD" id="cd09850">
    <property type="entry name" value="Ebola-like_HR1-HR2"/>
    <property type="match status" value="1"/>
</dbReference>
<name>A0A672TEV5_STRHB</name>
<evidence type="ECO:0000256" key="2">
    <source>
        <dbReference type="SAM" id="SignalP"/>
    </source>
</evidence>
<evidence type="ECO:0000313" key="4">
    <source>
        <dbReference type="Proteomes" id="UP000472266"/>
    </source>
</evidence>
<feature type="transmembrane region" description="Helical" evidence="1">
    <location>
        <begin position="632"/>
        <end position="655"/>
    </location>
</feature>
<keyword evidence="2" id="KW-0732">Signal</keyword>
<dbReference type="Gene3D" id="1.10.287.210">
    <property type="match status" value="1"/>
</dbReference>
<proteinExistence type="predicted"/>
<dbReference type="Proteomes" id="UP000472266">
    <property type="component" value="Chromosome 13"/>
</dbReference>
<feature type="signal peptide" evidence="2">
    <location>
        <begin position="1"/>
        <end position="22"/>
    </location>
</feature>
<dbReference type="Ensembl" id="ENSSHBT00005000442.1">
    <property type="protein sequence ID" value="ENSSHBP00005000348.1"/>
    <property type="gene ID" value="ENSSHBG00005000341.1"/>
</dbReference>
<reference evidence="3" key="3">
    <citation type="submission" date="2025-09" db="UniProtKB">
        <authorList>
            <consortium name="Ensembl"/>
        </authorList>
    </citation>
    <scope>IDENTIFICATION</scope>
</reference>
<dbReference type="InterPro" id="IPR018154">
    <property type="entry name" value="TLV/ENV_coat_polyprotein"/>
</dbReference>
<evidence type="ECO:0000256" key="1">
    <source>
        <dbReference type="SAM" id="Phobius"/>
    </source>
</evidence>
<reference evidence="3" key="2">
    <citation type="submission" date="2025-08" db="UniProtKB">
        <authorList>
            <consortium name="Ensembl"/>
        </authorList>
    </citation>
    <scope>IDENTIFICATION</scope>
</reference>
<dbReference type="Pfam" id="PF00429">
    <property type="entry name" value="TLV_coat"/>
    <property type="match status" value="1"/>
</dbReference>
<organism evidence="3 4">
    <name type="scientific">Strigops habroptila</name>
    <name type="common">Kakapo</name>
    <dbReference type="NCBI Taxonomy" id="2489341"/>
    <lineage>
        <taxon>Eukaryota</taxon>
        <taxon>Metazoa</taxon>
        <taxon>Chordata</taxon>
        <taxon>Craniata</taxon>
        <taxon>Vertebrata</taxon>
        <taxon>Euteleostomi</taxon>
        <taxon>Archelosauria</taxon>
        <taxon>Archosauria</taxon>
        <taxon>Dinosauria</taxon>
        <taxon>Saurischia</taxon>
        <taxon>Theropoda</taxon>
        <taxon>Coelurosauria</taxon>
        <taxon>Aves</taxon>
        <taxon>Neognathae</taxon>
        <taxon>Neoaves</taxon>
        <taxon>Telluraves</taxon>
        <taxon>Australaves</taxon>
        <taxon>Psittaciformes</taxon>
        <taxon>Psittacidae</taxon>
        <taxon>Strigops</taxon>
    </lineage>
</organism>
<accession>A0A672TEV5</accession>
<evidence type="ECO:0000313" key="3">
    <source>
        <dbReference type="Ensembl" id="ENSSHBP00005000348.1"/>
    </source>
</evidence>
<dbReference type="PANTHER" id="PTHR10424">
    <property type="entry name" value="VIRAL ENVELOPE PROTEIN"/>
    <property type="match status" value="1"/>
</dbReference>
<dbReference type="GeneTree" id="ENSGT00940000165291"/>